<organism evidence="1">
    <name type="scientific">hydrothermal vent metagenome</name>
    <dbReference type="NCBI Taxonomy" id="652676"/>
    <lineage>
        <taxon>unclassified sequences</taxon>
        <taxon>metagenomes</taxon>
        <taxon>ecological metagenomes</taxon>
    </lineage>
</organism>
<accession>A0A3B1AQW2</accession>
<dbReference type="AlphaFoldDB" id="A0A3B1AQW2"/>
<protein>
    <submittedName>
        <fullName evidence="1">Uncharacterized protein</fullName>
    </submittedName>
</protein>
<gene>
    <name evidence="1" type="ORF">MNBD_GAMMA19-1470</name>
</gene>
<reference evidence="1" key="1">
    <citation type="submission" date="2018-06" db="EMBL/GenBank/DDBJ databases">
        <authorList>
            <person name="Zhirakovskaya E."/>
        </authorList>
    </citation>
    <scope>NUCLEOTIDE SEQUENCE</scope>
</reference>
<dbReference type="EMBL" id="UOFV01000271">
    <property type="protein sequence ID" value="VAX01768.1"/>
    <property type="molecule type" value="Genomic_DNA"/>
</dbReference>
<sequence length="104" mass="11514">MIRSIFLVCCLSFVLLPLNVFSADRIELDETAIQGSRELPKILYVIPWKSTRLGLLQGGAGSNSFDTAFEALDRDVFRRQVEYYDMLYGAGAQTSSSGSAKVNN</sequence>
<proteinExistence type="predicted"/>
<evidence type="ECO:0000313" key="1">
    <source>
        <dbReference type="EMBL" id="VAX01768.1"/>
    </source>
</evidence>
<name>A0A3B1AQW2_9ZZZZ</name>